<reference evidence="2 3" key="1">
    <citation type="journal article" date="2024" name="Chem. Sci.">
        <title>Discovery of a lagriamide polyketide by integrated genome mining, isotopic labeling, and untargeted metabolomics.</title>
        <authorList>
            <person name="Fergusson C.H."/>
            <person name="Saulog J."/>
            <person name="Paulo B.S."/>
            <person name="Wilson D.M."/>
            <person name="Liu D.Y."/>
            <person name="Morehouse N.J."/>
            <person name="Waterworth S."/>
            <person name="Barkei J."/>
            <person name="Gray C.A."/>
            <person name="Kwan J.C."/>
            <person name="Eustaquio A.S."/>
            <person name="Linington R.G."/>
        </authorList>
    </citation>
    <scope>NUCLEOTIDE SEQUENCE [LARGE SCALE GENOMIC DNA]</scope>
    <source>
        <strain evidence="2 3">RL17-338-BIF-B</strain>
    </source>
</reference>
<dbReference type="InterPro" id="IPR005624">
    <property type="entry name" value="PduO/GlcC-like"/>
</dbReference>
<comment type="caution">
    <text evidence="2">The sequence shown here is derived from an EMBL/GenBank/DDBJ whole genome shotgun (WGS) entry which is preliminary data.</text>
</comment>
<feature type="transmembrane region" description="Helical" evidence="1">
    <location>
        <begin position="36"/>
        <end position="57"/>
    </location>
</feature>
<dbReference type="InterPro" id="IPR038084">
    <property type="entry name" value="PduO/GlcC-like_sf"/>
</dbReference>
<dbReference type="Gene3D" id="3.30.450.150">
    <property type="entry name" value="Haem-degrading domain"/>
    <property type="match status" value="1"/>
</dbReference>
<evidence type="ECO:0000313" key="2">
    <source>
        <dbReference type="EMBL" id="MEQ5841327.1"/>
    </source>
</evidence>
<organism evidence="2 3">
    <name type="scientific">Paraburkholderia acidicola</name>
    <dbReference type="NCBI Taxonomy" id="1912599"/>
    <lineage>
        <taxon>Bacteria</taxon>
        <taxon>Pseudomonadati</taxon>
        <taxon>Pseudomonadota</taxon>
        <taxon>Betaproteobacteria</taxon>
        <taxon>Burkholderiales</taxon>
        <taxon>Burkholderiaceae</taxon>
        <taxon>Paraburkholderia</taxon>
    </lineage>
</organism>
<proteinExistence type="predicted"/>
<dbReference type="SUPFAM" id="SSF143744">
    <property type="entry name" value="GlcG-like"/>
    <property type="match status" value="1"/>
</dbReference>
<evidence type="ECO:0000256" key="1">
    <source>
        <dbReference type="SAM" id="Phobius"/>
    </source>
</evidence>
<dbReference type="Proteomes" id="UP001469089">
    <property type="component" value="Unassembled WGS sequence"/>
</dbReference>
<sequence length="198" mass="19772">MKEPSLPRETIDARACTQAVSGMQSGATLSSRMRSVIGSTVAALVGIAVAMSAAAAGTDPLSVGPLPVEVAIKAAQNALTACDRDGYHVTVSIVDREGITRVFLVGDGAGPISISTSRRKAYTSAALGVSTGDMAKHAAASGHPPPAIDPEILALGGGLPIVSRDVVVGGIGVGGADVSDKDEACARAGLDSIKDQLK</sequence>
<dbReference type="RefSeq" id="WP_349543260.1">
    <property type="nucleotide sequence ID" value="NZ_JAOALG010000001.1"/>
</dbReference>
<dbReference type="PANTHER" id="PTHR34309:SF10">
    <property type="entry name" value="SLR1406 PROTEIN"/>
    <property type="match status" value="1"/>
</dbReference>
<dbReference type="InterPro" id="IPR052517">
    <property type="entry name" value="GlcG_carb_metab_protein"/>
</dbReference>
<dbReference type="PANTHER" id="PTHR34309">
    <property type="entry name" value="SLR1406 PROTEIN"/>
    <property type="match status" value="1"/>
</dbReference>
<keyword evidence="1" id="KW-1133">Transmembrane helix</keyword>
<protein>
    <submittedName>
        <fullName evidence="2">Heme-binding protein</fullName>
    </submittedName>
</protein>
<keyword evidence="3" id="KW-1185">Reference proteome</keyword>
<name>A0ABV1LPS2_9BURK</name>
<dbReference type="Pfam" id="PF03928">
    <property type="entry name" value="HbpS-like"/>
    <property type="match status" value="1"/>
</dbReference>
<dbReference type="EMBL" id="JAOALG010000001">
    <property type="protein sequence ID" value="MEQ5841327.1"/>
    <property type="molecule type" value="Genomic_DNA"/>
</dbReference>
<accession>A0ABV1LPS2</accession>
<gene>
    <name evidence="2" type="ORF">N0A02_18005</name>
</gene>
<evidence type="ECO:0000313" key="3">
    <source>
        <dbReference type="Proteomes" id="UP001469089"/>
    </source>
</evidence>
<keyword evidence="1" id="KW-0472">Membrane</keyword>
<keyword evidence="1" id="KW-0812">Transmembrane</keyword>